<gene>
    <name evidence="11" type="ORF">DWX41_17310</name>
</gene>
<evidence type="ECO:0000259" key="10">
    <source>
        <dbReference type="PROSITE" id="PS50893"/>
    </source>
</evidence>
<evidence type="ECO:0000256" key="2">
    <source>
        <dbReference type="ARBA" id="ARBA00022448"/>
    </source>
</evidence>
<evidence type="ECO:0000256" key="4">
    <source>
        <dbReference type="ARBA" id="ARBA00022597"/>
    </source>
</evidence>
<evidence type="ECO:0000256" key="5">
    <source>
        <dbReference type="ARBA" id="ARBA00022737"/>
    </source>
</evidence>
<evidence type="ECO:0000313" key="11">
    <source>
        <dbReference type="EMBL" id="RGC27798.1"/>
    </source>
</evidence>
<name>A0A3E2WL90_9FIRM</name>
<dbReference type="FunFam" id="3.40.50.300:FF:000127">
    <property type="entry name" value="Ribose import ATP-binding protein RbsA"/>
    <property type="match status" value="1"/>
</dbReference>
<dbReference type="GO" id="GO:0005886">
    <property type="term" value="C:plasma membrane"/>
    <property type="evidence" value="ECO:0007669"/>
    <property type="project" value="UniProtKB-SubCell"/>
</dbReference>
<dbReference type="SMART" id="SM00382">
    <property type="entry name" value="AAA"/>
    <property type="match status" value="2"/>
</dbReference>
<dbReference type="PROSITE" id="PS50893">
    <property type="entry name" value="ABC_TRANSPORTER_2"/>
    <property type="match status" value="2"/>
</dbReference>
<organism evidence="11 12">
    <name type="scientific">Hungatella hathewayi</name>
    <dbReference type="NCBI Taxonomy" id="154046"/>
    <lineage>
        <taxon>Bacteria</taxon>
        <taxon>Bacillati</taxon>
        <taxon>Bacillota</taxon>
        <taxon>Clostridia</taxon>
        <taxon>Lachnospirales</taxon>
        <taxon>Lachnospiraceae</taxon>
        <taxon>Hungatella</taxon>
    </lineage>
</organism>
<dbReference type="Proteomes" id="UP000261111">
    <property type="component" value="Unassembled WGS sequence"/>
</dbReference>
<comment type="subcellular location">
    <subcellularLocation>
        <location evidence="1">Cell membrane</location>
        <topology evidence="1">Peripheral membrane protein</topology>
    </subcellularLocation>
</comment>
<feature type="domain" description="ABC transporter" evidence="10">
    <location>
        <begin position="248"/>
        <end position="492"/>
    </location>
</feature>
<dbReference type="PANTHER" id="PTHR43790">
    <property type="entry name" value="CARBOHYDRATE TRANSPORT ATP-BINDING PROTEIN MG119-RELATED"/>
    <property type="match status" value="1"/>
</dbReference>
<evidence type="ECO:0000256" key="3">
    <source>
        <dbReference type="ARBA" id="ARBA00022475"/>
    </source>
</evidence>
<keyword evidence="6" id="KW-0547">Nucleotide-binding</keyword>
<dbReference type="AlphaFoldDB" id="A0A3E2WL90"/>
<dbReference type="GO" id="GO:0016887">
    <property type="term" value="F:ATP hydrolysis activity"/>
    <property type="evidence" value="ECO:0007669"/>
    <property type="project" value="InterPro"/>
</dbReference>
<dbReference type="InterPro" id="IPR003439">
    <property type="entry name" value="ABC_transporter-like_ATP-bd"/>
</dbReference>
<evidence type="ECO:0000256" key="9">
    <source>
        <dbReference type="ARBA" id="ARBA00023136"/>
    </source>
</evidence>
<keyword evidence="8" id="KW-1278">Translocase</keyword>
<keyword evidence="9" id="KW-0472">Membrane</keyword>
<keyword evidence="2" id="KW-0813">Transport</keyword>
<evidence type="ECO:0000256" key="7">
    <source>
        <dbReference type="ARBA" id="ARBA00022840"/>
    </source>
</evidence>
<dbReference type="Pfam" id="PF00005">
    <property type="entry name" value="ABC_tran"/>
    <property type="match status" value="2"/>
</dbReference>
<dbReference type="EMBL" id="QVIA01000022">
    <property type="protein sequence ID" value="RGC27798.1"/>
    <property type="molecule type" value="Genomic_DNA"/>
</dbReference>
<dbReference type="InterPro" id="IPR027417">
    <property type="entry name" value="P-loop_NTPase"/>
</dbReference>
<evidence type="ECO:0000256" key="6">
    <source>
        <dbReference type="ARBA" id="ARBA00022741"/>
    </source>
</evidence>
<evidence type="ECO:0000256" key="8">
    <source>
        <dbReference type="ARBA" id="ARBA00022967"/>
    </source>
</evidence>
<reference evidence="11 12" key="1">
    <citation type="submission" date="2018-08" db="EMBL/GenBank/DDBJ databases">
        <title>A genome reference for cultivated species of the human gut microbiota.</title>
        <authorList>
            <person name="Zou Y."/>
            <person name="Xue W."/>
            <person name="Luo G."/>
        </authorList>
    </citation>
    <scope>NUCLEOTIDE SEQUENCE [LARGE SCALE GENOMIC DNA]</scope>
    <source>
        <strain evidence="11 12">AF19-21</strain>
    </source>
</reference>
<dbReference type="CDD" id="cd03215">
    <property type="entry name" value="ABC_Carb_Monos_II"/>
    <property type="match status" value="1"/>
</dbReference>
<keyword evidence="7 11" id="KW-0067">ATP-binding</keyword>
<keyword evidence="3" id="KW-1003">Cell membrane</keyword>
<keyword evidence="4" id="KW-0762">Sugar transport</keyword>
<dbReference type="PANTHER" id="PTHR43790:SF3">
    <property type="entry name" value="D-ALLOSE IMPORT ATP-BINDING PROTEIN ALSA-RELATED"/>
    <property type="match status" value="1"/>
</dbReference>
<feature type="domain" description="ABC transporter" evidence="10">
    <location>
        <begin position="5"/>
        <end position="241"/>
    </location>
</feature>
<keyword evidence="5" id="KW-0677">Repeat</keyword>
<dbReference type="InterPro" id="IPR017871">
    <property type="entry name" value="ABC_transporter-like_CS"/>
</dbReference>
<dbReference type="GO" id="GO:0005524">
    <property type="term" value="F:ATP binding"/>
    <property type="evidence" value="ECO:0007669"/>
    <property type="project" value="UniProtKB-KW"/>
</dbReference>
<sequence>MAGMLKMNHISKSFPGVKALDDISISVEKGEIHALVGENGAGKSTLMKILSGAYSLDSGEILLDGEKIENTSPAKMIEKGIAVIYQELMLLPHRTVAENIFLGRYPKTGLGKIDYKKMERDAKAVLDELKLDLDARAVVEDLSVAKRQMVEIAKAMSRNAKIVVLDEPTAVLGDSELEGLFDIVKRLASEGVTFIYISHRLKEIFELCTNLTIMKDGKMVESGPVEQYTTEILVSRMVGRDVKDIYPKRTRNIGEVVLSVKGLTRKGVIENINFDLHKGEILGIAGLAGAGRSEILRAVIGADPIDAGTVELEGRPVTFKNVKEGILAGLGIVPEERKAEGLMLQQNMIFNMTVPALRKYKNRFGRLTPAKEAEVTRKYIETFHIRPGSPHTITNFMSGGNQQKVVLSKWIAADCKILLVDEPTRGVDVGAKEEIYEILNQLIENGLSILMVSSELPELLGTCDRIMVMNEGRQTGLFDIDECSEETLMTFATN</sequence>
<dbReference type="CDD" id="cd03216">
    <property type="entry name" value="ABC_Carb_Monos_I"/>
    <property type="match status" value="1"/>
</dbReference>
<dbReference type="InterPro" id="IPR003593">
    <property type="entry name" value="AAA+_ATPase"/>
</dbReference>
<accession>A0A3E2WL90</accession>
<comment type="caution">
    <text evidence="11">The sequence shown here is derived from an EMBL/GenBank/DDBJ whole genome shotgun (WGS) entry which is preliminary data.</text>
</comment>
<evidence type="ECO:0000313" key="12">
    <source>
        <dbReference type="Proteomes" id="UP000261111"/>
    </source>
</evidence>
<dbReference type="PROSITE" id="PS00211">
    <property type="entry name" value="ABC_TRANSPORTER_1"/>
    <property type="match status" value="1"/>
</dbReference>
<proteinExistence type="predicted"/>
<dbReference type="SUPFAM" id="SSF52540">
    <property type="entry name" value="P-loop containing nucleoside triphosphate hydrolases"/>
    <property type="match status" value="2"/>
</dbReference>
<dbReference type="InterPro" id="IPR050107">
    <property type="entry name" value="ABC_carbohydrate_import_ATPase"/>
</dbReference>
<protein>
    <submittedName>
        <fullName evidence="11">Sugar ABC transporter ATP-binding protein</fullName>
    </submittedName>
</protein>
<dbReference type="Gene3D" id="3.40.50.300">
    <property type="entry name" value="P-loop containing nucleotide triphosphate hydrolases"/>
    <property type="match status" value="2"/>
</dbReference>
<evidence type="ECO:0000256" key="1">
    <source>
        <dbReference type="ARBA" id="ARBA00004202"/>
    </source>
</evidence>